<dbReference type="SUPFAM" id="SSF54631">
    <property type="entry name" value="CBS-domain pair"/>
    <property type="match status" value="1"/>
</dbReference>
<evidence type="ECO:0000256" key="1">
    <source>
        <dbReference type="ARBA" id="ARBA00023122"/>
    </source>
</evidence>
<evidence type="ECO:0000259" key="3">
    <source>
        <dbReference type="PROSITE" id="PS51371"/>
    </source>
</evidence>
<keyword evidence="5" id="KW-1185">Reference proteome</keyword>
<dbReference type="InterPro" id="IPR051257">
    <property type="entry name" value="Diverse_CBS-Domain"/>
</dbReference>
<dbReference type="Pfam" id="PF00571">
    <property type="entry name" value="CBS"/>
    <property type="match status" value="2"/>
</dbReference>
<evidence type="ECO:0000313" key="4">
    <source>
        <dbReference type="EMBL" id="ARX88338.1"/>
    </source>
</evidence>
<dbReference type="Proteomes" id="UP000195880">
    <property type="component" value="Chromosome"/>
</dbReference>
<accession>A0A1Z1WPJ0</accession>
<dbReference type="SMART" id="SM00116">
    <property type="entry name" value="CBS"/>
    <property type="match status" value="2"/>
</dbReference>
<dbReference type="eggNOG" id="COG0517">
    <property type="taxonomic scope" value="Bacteria"/>
</dbReference>
<evidence type="ECO:0000313" key="5">
    <source>
        <dbReference type="Proteomes" id="UP000195880"/>
    </source>
</evidence>
<dbReference type="InterPro" id="IPR000644">
    <property type="entry name" value="CBS_dom"/>
</dbReference>
<dbReference type="EMBL" id="CP021748">
    <property type="protein sequence ID" value="ARX88338.1"/>
    <property type="molecule type" value="Genomic_DNA"/>
</dbReference>
<feature type="domain" description="CBS" evidence="3">
    <location>
        <begin position="74"/>
        <end position="132"/>
    </location>
</feature>
<dbReference type="Gene3D" id="3.10.580.10">
    <property type="entry name" value="CBS-domain"/>
    <property type="match status" value="1"/>
</dbReference>
<dbReference type="RefSeq" id="WP_087886843.1">
    <property type="nucleotide sequence ID" value="NZ_CP021748.1"/>
</dbReference>
<keyword evidence="1 2" id="KW-0129">CBS domain</keyword>
<gene>
    <name evidence="4" type="ORF">SMD44_07825</name>
</gene>
<dbReference type="OrthoDB" id="9789996at2"/>
<reference evidence="4 5" key="1">
    <citation type="submission" date="2017-05" db="EMBL/GenBank/DDBJ databases">
        <title>Streptomyces alboflavus Genome sequencing and assembly.</title>
        <authorList>
            <person name="Wang Y."/>
            <person name="Du B."/>
            <person name="Ding Y."/>
            <person name="Liu H."/>
            <person name="Hou Q."/>
            <person name="Liu K."/>
            <person name="Wang C."/>
            <person name="Yao L."/>
        </authorList>
    </citation>
    <scope>NUCLEOTIDE SEQUENCE [LARGE SCALE GENOMIC DNA]</scope>
    <source>
        <strain evidence="4 5">MDJK44</strain>
    </source>
</reference>
<proteinExistence type="predicted"/>
<dbReference type="InterPro" id="IPR046342">
    <property type="entry name" value="CBS_dom_sf"/>
</dbReference>
<sequence length="139" mass="14788">MAQQVRDIMTDTLVAVEPLASVREVARLMRDEDVGAVLVTEGDELRGLVSDRDLVVRVLAEGADPDRTTAVGVCSEAVVTAGPDEHLSRLAERMRGHSVRRVPVVDGGRVVGIVALGDLAIERDPESALADISAAKPNR</sequence>
<dbReference type="PROSITE" id="PS51371">
    <property type="entry name" value="CBS"/>
    <property type="match status" value="2"/>
</dbReference>
<dbReference type="PANTHER" id="PTHR43080:SF2">
    <property type="entry name" value="CBS DOMAIN-CONTAINING PROTEIN"/>
    <property type="match status" value="1"/>
</dbReference>
<evidence type="ECO:0000256" key="2">
    <source>
        <dbReference type="PROSITE-ProRule" id="PRU00703"/>
    </source>
</evidence>
<dbReference type="STRING" id="67267.GCA_000716675_01969"/>
<dbReference type="AlphaFoldDB" id="A0A1Z1WPJ0"/>
<dbReference type="PANTHER" id="PTHR43080">
    <property type="entry name" value="CBS DOMAIN-CONTAINING PROTEIN CBSX3, MITOCHONDRIAL"/>
    <property type="match status" value="1"/>
</dbReference>
<feature type="domain" description="CBS" evidence="3">
    <location>
        <begin position="9"/>
        <end position="65"/>
    </location>
</feature>
<dbReference type="KEGG" id="salf:SMD44_07825"/>
<name>A0A1Z1WPJ0_9ACTN</name>
<organism evidence="4 5">
    <name type="scientific">Streptomyces alboflavus</name>
    <dbReference type="NCBI Taxonomy" id="67267"/>
    <lineage>
        <taxon>Bacteria</taxon>
        <taxon>Bacillati</taxon>
        <taxon>Actinomycetota</taxon>
        <taxon>Actinomycetes</taxon>
        <taxon>Kitasatosporales</taxon>
        <taxon>Streptomycetaceae</taxon>
        <taxon>Streptomyces</taxon>
    </lineage>
</organism>
<protein>
    <submittedName>
        <fullName evidence="4">Oxidoreductase</fullName>
    </submittedName>
</protein>